<name>A0A7Y2H1S3_UNCEI</name>
<organism evidence="1 2">
    <name type="scientific">Eiseniibacteriota bacterium</name>
    <dbReference type="NCBI Taxonomy" id="2212470"/>
    <lineage>
        <taxon>Bacteria</taxon>
        <taxon>Candidatus Eiseniibacteriota</taxon>
    </lineage>
</organism>
<gene>
    <name evidence="1" type="ORF">HKN21_06065</name>
</gene>
<dbReference type="PROSITE" id="PS51257">
    <property type="entry name" value="PROKAR_LIPOPROTEIN"/>
    <property type="match status" value="1"/>
</dbReference>
<sequence>MLTPILRRSKTTLLFTVLITTLLTTSCTRREGDSGAVGPVGEVSVFTNEPRDGEVVTTFLDIFNYDLDMIGPESSYRIDLVKFDQFKVHRYVKNQVFLVNMGIDDDLARTLPSFLNANGKAKLRQGKPFRHLVRDQFARGQVTLFLVGRTSNDLKTLLADTSPELQRRSFEAAVVGGLSETMFSLGEDKQLPISVAQDFGWTVRLPNGFYGAKDADGRFVKFNADDPGRLLLVHWVEEVVPLELASWAPIMDRILKSYNDQDYVDMSALKTYVTNFQGQRALKWEGIWQNDKYTIGGPFRAYAFERDGRSYLLIGQVFNPGSKKLPTIRQMDAIMNTFRAVG</sequence>
<dbReference type="InterPro" id="IPR032286">
    <property type="entry name" value="DUF4837"/>
</dbReference>
<dbReference type="AlphaFoldDB" id="A0A7Y2H1S3"/>
<comment type="caution">
    <text evidence="1">The sequence shown here is derived from an EMBL/GenBank/DDBJ whole genome shotgun (WGS) entry which is preliminary data.</text>
</comment>
<dbReference type="EMBL" id="JABDJR010000227">
    <property type="protein sequence ID" value="NNF06305.1"/>
    <property type="molecule type" value="Genomic_DNA"/>
</dbReference>
<accession>A0A7Y2H1S3</accession>
<protein>
    <submittedName>
        <fullName evidence="1">DUF4837 family protein</fullName>
    </submittedName>
</protein>
<dbReference type="Pfam" id="PF16125">
    <property type="entry name" value="DUF4837"/>
    <property type="match status" value="1"/>
</dbReference>
<evidence type="ECO:0000313" key="2">
    <source>
        <dbReference type="Proteomes" id="UP000547674"/>
    </source>
</evidence>
<dbReference type="Proteomes" id="UP000547674">
    <property type="component" value="Unassembled WGS sequence"/>
</dbReference>
<evidence type="ECO:0000313" key="1">
    <source>
        <dbReference type="EMBL" id="NNF06305.1"/>
    </source>
</evidence>
<proteinExistence type="predicted"/>
<reference evidence="1 2" key="1">
    <citation type="submission" date="2020-03" db="EMBL/GenBank/DDBJ databases">
        <title>Metabolic flexibility allows generalist bacteria to become dominant in a frequently disturbed ecosystem.</title>
        <authorList>
            <person name="Chen Y.-J."/>
            <person name="Leung P.M."/>
            <person name="Bay S.K."/>
            <person name="Hugenholtz P."/>
            <person name="Kessler A.J."/>
            <person name="Shelley G."/>
            <person name="Waite D.W."/>
            <person name="Cook P.L."/>
            <person name="Greening C."/>
        </authorList>
    </citation>
    <scope>NUCLEOTIDE SEQUENCE [LARGE SCALE GENOMIC DNA]</scope>
    <source>
        <strain evidence="1">SS_bin_28</strain>
    </source>
</reference>